<gene>
    <name evidence="1" type="ORF">KI387_029362</name>
</gene>
<dbReference type="Proteomes" id="UP000824469">
    <property type="component" value="Unassembled WGS sequence"/>
</dbReference>
<evidence type="ECO:0000313" key="2">
    <source>
        <dbReference type="Proteomes" id="UP000824469"/>
    </source>
</evidence>
<feature type="non-terminal residue" evidence="1">
    <location>
        <position position="1"/>
    </location>
</feature>
<comment type="caution">
    <text evidence="1">The sequence shown here is derived from an EMBL/GenBank/DDBJ whole genome shotgun (WGS) entry which is preliminary data.</text>
</comment>
<dbReference type="EMBL" id="JAHRHJ020000010">
    <property type="protein sequence ID" value="KAH9297680.1"/>
    <property type="molecule type" value="Genomic_DNA"/>
</dbReference>
<proteinExistence type="predicted"/>
<protein>
    <submittedName>
        <fullName evidence="1">Uncharacterized protein</fullName>
    </submittedName>
</protein>
<sequence>IELSDLKGVTPKSMALFDSKGFTPFLKKFEGHFENLSKDFASTWKTTKKSVLVEMKGISMDITVDSFAKVMGILVVGRE</sequence>
<feature type="non-terminal residue" evidence="1">
    <location>
        <position position="79"/>
    </location>
</feature>
<keyword evidence="2" id="KW-1185">Reference proteome</keyword>
<accession>A0AA38CCW8</accession>
<name>A0AA38CCW8_TAXCH</name>
<dbReference type="AlphaFoldDB" id="A0AA38CCW8"/>
<reference evidence="1 2" key="1">
    <citation type="journal article" date="2021" name="Nat. Plants">
        <title>The Taxus genome provides insights into paclitaxel biosynthesis.</title>
        <authorList>
            <person name="Xiong X."/>
            <person name="Gou J."/>
            <person name="Liao Q."/>
            <person name="Li Y."/>
            <person name="Zhou Q."/>
            <person name="Bi G."/>
            <person name="Li C."/>
            <person name="Du R."/>
            <person name="Wang X."/>
            <person name="Sun T."/>
            <person name="Guo L."/>
            <person name="Liang H."/>
            <person name="Lu P."/>
            <person name="Wu Y."/>
            <person name="Zhang Z."/>
            <person name="Ro D.K."/>
            <person name="Shang Y."/>
            <person name="Huang S."/>
            <person name="Yan J."/>
        </authorList>
    </citation>
    <scope>NUCLEOTIDE SEQUENCE [LARGE SCALE GENOMIC DNA]</scope>
    <source>
        <strain evidence="1">Ta-2019</strain>
    </source>
</reference>
<evidence type="ECO:0000313" key="1">
    <source>
        <dbReference type="EMBL" id="KAH9297680.1"/>
    </source>
</evidence>
<organism evidence="1 2">
    <name type="scientific">Taxus chinensis</name>
    <name type="common">Chinese yew</name>
    <name type="synonym">Taxus wallichiana var. chinensis</name>
    <dbReference type="NCBI Taxonomy" id="29808"/>
    <lineage>
        <taxon>Eukaryota</taxon>
        <taxon>Viridiplantae</taxon>
        <taxon>Streptophyta</taxon>
        <taxon>Embryophyta</taxon>
        <taxon>Tracheophyta</taxon>
        <taxon>Spermatophyta</taxon>
        <taxon>Pinopsida</taxon>
        <taxon>Pinidae</taxon>
        <taxon>Conifers II</taxon>
        <taxon>Cupressales</taxon>
        <taxon>Taxaceae</taxon>
        <taxon>Taxus</taxon>
    </lineage>
</organism>